<accession>A0A9J7BU44</accession>
<dbReference type="Pfam" id="PF02224">
    <property type="entry name" value="Cytidylate_kin"/>
    <property type="match status" value="1"/>
</dbReference>
<dbReference type="InterPro" id="IPR003136">
    <property type="entry name" value="Cytidylate_kin"/>
</dbReference>
<dbReference type="AlphaFoldDB" id="A0A9J7BU44"/>
<evidence type="ECO:0000256" key="4">
    <source>
        <dbReference type="ARBA" id="ARBA00022777"/>
    </source>
</evidence>
<dbReference type="HAMAP" id="MF_00238">
    <property type="entry name" value="Cytidyl_kinase_type1"/>
    <property type="match status" value="1"/>
</dbReference>
<comment type="subcellular location">
    <subcellularLocation>
        <location evidence="8">Cytoplasm</location>
    </subcellularLocation>
</comment>
<feature type="region of interest" description="Disordered" evidence="9">
    <location>
        <begin position="168"/>
        <end position="207"/>
    </location>
</feature>
<keyword evidence="3 8" id="KW-0547">Nucleotide-binding</keyword>
<dbReference type="RefSeq" id="WP_260795804.1">
    <property type="nucleotide sequence ID" value="NZ_CP093313.1"/>
</dbReference>
<evidence type="ECO:0000256" key="8">
    <source>
        <dbReference type="HAMAP-Rule" id="MF_00238"/>
    </source>
</evidence>
<evidence type="ECO:0000256" key="9">
    <source>
        <dbReference type="SAM" id="MobiDB-lite"/>
    </source>
</evidence>
<keyword evidence="8" id="KW-0963">Cytoplasm</keyword>
<dbReference type="EC" id="2.7.4.25" evidence="8"/>
<evidence type="ECO:0000256" key="2">
    <source>
        <dbReference type="ARBA" id="ARBA00022679"/>
    </source>
</evidence>
<dbReference type="KEGG" id="orp:MOP44_09480"/>
<keyword evidence="2 8" id="KW-0808">Transferase</keyword>
<evidence type="ECO:0000256" key="5">
    <source>
        <dbReference type="ARBA" id="ARBA00022840"/>
    </source>
</evidence>
<feature type="domain" description="Cytidylate kinase" evidence="10">
    <location>
        <begin position="17"/>
        <end position="225"/>
    </location>
</feature>
<dbReference type="InterPro" id="IPR027417">
    <property type="entry name" value="P-loop_NTPase"/>
</dbReference>
<dbReference type="PANTHER" id="PTHR21299:SF2">
    <property type="entry name" value="CYTIDYLATE KINASE"/>
    <property type="match status" value="1"/>
</dbReference>
<dbReference type="GO" id="GO:0015949">
    <property type="term" value="P:nucleobase-containing small molecule interconversion"/>
    <property type="evidence" value="ECO:0007669"/>
    <property type="project" value="TreeGrafter"/>
</dbReference>
<evidence type="ECO:0000256" key="6">
    <source>
        <dbReference type="ARBA" id="ARBA00047615"/>
    </source>
</evidence>
<dbReference type="Gene3D" id="3.40.50.300">
    <property type="entry name" value="P-loop containing nucleotide triphosphate hydrolases"/>
    <property type="match status" value="1"/>
</dbReference>
<evidence type="ECO:0000256" key="1">
    <source>
        <dbReference type="ARBA" id="ARBA00009427"/>
    </source>
</evidence>
<name>A0A9J7BU44_9BACT</name>
<keyword evidence="5 8" id="KW-0067">ATP-binding</keyword>
<comment type="similarity">
    <text evidence="1 8">Belongs to the cytidylate kinase family. Type 1 subfamily.</text>
</comment>
<dbReference type="GO" id="GO:0006220">
    <property type="term" value="P:pyrimidine nucleotide metabolic process"/>
    <property type="evidence" value="ECO:0007669"/>
    <property type="project" value="UniProtKB-UniRule"/>
</dbReference>
<gene>
    <name evidence="8 11" type="primary">cmk</name>
    <name evidence="11" type="ORF">MOP44_09480</name>
</gene>
<dbReference type="SUPFAM" id="SSF52540">
    <property type="entry name" value="P-loop containing nucleoside triphosphate hydrolases"/>
    <property type="match status" value="1"/>
</dbReference>
<dbReference type="GO" id="GO:0005829">
    <property type="term" value="C:cytosol"/>
    <property type="evidence" value="ECO:0007669"/>
    <property type="project" value="TreeGrafter"/>
</dbReference>
<proteinExistence type="inferred from homology"/>
<comment type="catalytic activity">
    <reaction evidence="6 8">
        <text>dCMP + ATP = dCDP + ADP</text>
        <dbReference type="Rhea" id="RHEA:25094"/>
        <dbReference type="ChEBI" id="CHEBI:30616"/>
        <dbReference type="ChEBI" id="CHEBI:57566"/>
        <dbReference type="ChEBI" id="CHEBI:58593"/>
        <dbReference type="ChEBI" id="CHEBI:456216"/>
        <dbReference type="EC" id="2.7.4.25"/>
    </reaction>
</comment>
<feature type="binding site" evidence="8">
    <location>
        <begin position="21"/>
        <end position="29"/>
    </location>
    <ligand>
        <name>ATP</name>
        <dbReference type="ChEBI" id="CHEBI:30616"/>
    </ligand>
</feature>
<dbReference type="NCBIfam" id="TIGR00017">
    <property type="entry name" value="cmk"/>
    <property type="match status" value="1"/>
</dbReference>
<dbReference type="PANTHER" id="PTHR21299">
    <property type="entry name" value="CYTIDYLATE KINASE/PANTOATE-BETA-ALANINE LIGASE"/>
    <property type="match status" value="1"/>
</dbReference>
<organism evidence="11 12">
    <name type="scientific">Occallatibacter riparius</name>
    <dbReference type="NCBI Taxonomy" id="1002689"/>
    <lineage>
        <taxon>Bacteria</taxon>
        <taxon>Pseudomonadati</taxon>
        <taxon>Acidobacteriota</taxon>
        <taxon>Terriglobia</taxon>
        <taxon>Terriglobales</taxon>
        <taxon>Acidobacteriaceae</taxon>
        <taxon>Occallatibacter</taxon>
    </lineage>
</organism>
<keyword evidence="12" id="KW-1185">Reference proteome</keyword>
<dbReference type="EMBL" id="CP093313">
    <property type="protein sequence ID" value="UWZ86160.1"/>
    <property type="molecule type" value="Genomic_DNA"/>
</dbReference>
<dbReference type="InterPro" id="IPR011994">
    <property type="entry name" value="Cytidylate_kinase_dom"/>
</dbReference>
<protein>
    <recommendedName>
        <fullName evidence="8">Cytidylate kinase</fullName>
        <shortName evidence="8">CK</shortName>
        <ecNumber evidence="8">2.7.4.25</ecNumber>
    </recommendedName>
    <alternativeName>
        <fullName evidence="8">Cytidine monophosphate kinase</fullName>
        <shortName evidence="8">CMP kinase</shortName>
    </alternativeName>
</protein>
<feature type="compositionally biased region" description="Basic and acidic residues" evidence="9">
    <location>
        <begin position="181"/>
        <end position="205"/>
    </location>
</feature>
<dbReference type="Proteomes" id="UP001059380">
    <property type="component" value="Chromosome"/>
</dbReference>
<keyword evidence="4 8" id="KW-0418">Kinase</keyword>
<evidence type="ECO:0000256" key="7">
    <source>
        <dbReference type="ARBA" id="ARBA00048478"/>
    </source>
</evidence>
<evidence type="ECO:0000313" key="12">
    <source>
        <dbReference type="Proteomes" id="UP001059380"/>
    </source>
</evidence>
<reference evidence="11" key="1">
    <citation type="submission" date="2021-04" db="EMBL/GenBank/DDBJ databases">
        <title>Phylogenetic analysis of Acidobacteriaceae.</title>
        <authorList>
            <person name="Qiu L."/>
            <person name="Zhang Q."/>
        </authorList>
    </citation>
    <scope>NUCLEOTIDE SEQUENCE</scope>
    <source>
        <strain evidence="11">DSM 25168</strain>
    </source>
</reference>
<dbReference type="GO" id="GO:0005524">
    <property type="term" value="F:ATP binding"/>
    <property type="evidence" value="ECO:0007669"/>
    <property type="project" value="UniProtKB-UniRule"/>
</dbReference>
<dbReference type="CDD" id="cd02020">
    <property type="entry name" value="CMPK"/>
    <property type="match status" value="1"/>
</dbReference>
<dbReference type="GO" id="GO:0036431">
    <property type="term" value="F:dCMP kinase activity"/>
    <property type="evidence" value="ECO:0007669"/>
    <property type="project" value="InterPro"/>
</dbReference>
<evidence type="ECO:0000259" key="10">
    <source>
        <dbReference type="Pfam" id="PF02224"/>
    </source>
</evidence>
<sequence length="241" mass="26163">MSCTGTDILTTGKRIIVAIDGPAGAGKSTIARHLARHFGLLNLETGAMYRAFGLKALRAHVPLDDLAALTELSKETSIRLEVGEAENRVLLDDEDVTGQLRNPTVTDAASRVSVFPPVRAWMVKLQQQLGAEGGVVMEGRDIGTVVFPHAEAKIFLDAAPEVRGMRRFDQLGPEPAQQPEEVIRDLRSRDQRDRSRADSPLRPAEDAVLLDSTHMTLDEVVKAAEAIVEEKLAAMGEPAAR</sequence>
<evidence type="ECO:0000313" key="11">
    <source>
        <dbReference type="EMBL" id="UWZ86160.1"/>
    </source>
</evidence>
<evidence type="ECO:0000256" key="3">
    <source>
        <dbReference type="ARBA" id="ARBA00022741"/>
    </source>
</evidence>
<comment type="catalytic activity">
    <reaction evidence="7 8">
        <text>CMP + ATP = CDP + ADP</text>
        <dbReference type="Rhea" id="RHEA:11600"/>
        <dbReference type="ChEBI" id="CHEBI:30616"/>
        <dbReference type="ChEBI" id="CHEBI:58069"/>
        <dbReference type="ChEBI" id="CHEBI:60377"/>
        <dbReference type="ChEBI" id="CHEBI:456216"/>
        <dbReference type="EC" id="2.7.4.25"/>
    </reaction>
</comment>